<dbReference type="EMBL" id="KZ084136">
    <property type="protein sequence ID" value="OSC98588.1"/>
    <property type="molecule type" value="Genomic_DNA"/>
</dbReference>
<protein>
    <submittedName>
        <fullName evidence="2">Uncharacterized protein</fullName>
    </submittedName>
</protein>
<evidence type="ECO:0000256" key="1">
    <source>
        <dbReference type="SAM" id="SignalP"/>
    </source>
</evidence>
<accession>A0A1Y2IBR4</accession>
<evidence type="ECO:0000313" key="3">
    <source>
        <dbReference type="Proteomes" id="UP000193067"/>
    </source>
</evidence>
<reference evidence="2 3" key="1">
    <citation type="journal article" date="2015" name="Biotechnol. Biofuels">
        <title>Enhanced degradation of softwood versus hardwood by the white-rot fungus Pycnoporus coccineus.</title>
        <authorList>
            <person name="Couturier M."/>
            <person name="Navarro D."/>
            <person name="Chevret D."/>
            <person name="Henrissat B."/>
            <person name="Piumi F."/>
            <person name="Ruiz-Duenas F.J."/>
            <person name="Martinez A.T."/>
            <person name="Grigoriev I.V."/>
            <person name="Riley R."/>
            <person name="Lipzen A."/>
            <person name="Berrin J.G."/>
            <person name="Master E.R."/>
            <person name="Rosso M.N."/>
        </authorList>
    </citation>
    <scope>NUCLEOTIDE SEQUENCE [LARGE SCALE GENOMIC DNA]</scope>
    <source>
        <strain evidence="2 3">BRFM310</strain>
    </source>
</reference>
<gene>
    <name evidence="2" type="ORF">PYCCODRAFT_1480490</name>
</gene>
<feature type="signal peptide" evidence="1">
    <location>
        <begin position="1"/>
        <end position="24"/>
    </location>
</feature>
<keyword evidence="1" id="KW-0732">Signal</keyword>
<feature type="chain" id="PRO_5012101566" evidence="1">
    <location>
        <begin position="25"/>
        <end position="49"/>
    </location>
</feature>
<sequence>MRFAVVANLKVIFTVLLGLAAVHARALPAQDATETAAAPDAEHSELVWL</sequence>
<dbReference type="Proteomes" id="UP000193067">
    <property type="component" value="Unassembled WGS sequence"/>
</dbReference>
<organism evidence="2 3">
    <name type="scientific">Trametes coccinea (strain BRFM310)</name>
    <name type="common">Pycnoporus coccineus</name>
    <dbReference type="NCBI Taxonomy" id="1353009"/>
    <lineage>
        <taxon>Eukaryota</taxon>
        <taxon>Fungi</taxon>
        <taxon>Dikarya</taxon>
        <taxon>Basidiomycota</taxon>
        <taxon>Agaricomycotina</taxon>
        <taxon>Agaricomycetes</taxon>
        <taxon>Polyporales</taxon>
        <taxon>Polyporaceae</taxon>
        <taxon>Trametes</taxon>
    </lineage>
</organism>
<keyword evidence="3" id="KW-1185">Reference proteome</keyword>
<evidence type="ECO:0000313" key="2">
    <source>
        <dbReference type="EMBL" id="OSC98588.1"/>
    </source>
</evidence>
<name>A0A1Y2IBR4_TRAC3</name>
<dbReference type="AlphaFoldDB" id="A0A1Y2IBR4"/>
<proteinExistence type="predicted"/>